<keyword evidence="1" id="KW-0732">Signal</keyword>
<dbReference type="EMBL" id="DSYQ01000004">
    <property type="protein sequence ID" value="HGT70848.1"/>
    <property type="molecule type" value="Genomic_DNA"/>
</dbReference>
<evidence type="ECO:0000256" key="1">
    <source>
        <dbReference type="SAM" id="SignalP"/>
    </source>
</evidence>
<reference evidence="2" key="1">
    <citation type="journal article" date="2020" name="mSystems">
        <title>Genome- and Community-Level Interaction Insights into Carbon Utilization and Element Cycling Functions of Hydrothermarchaeota in Hydrothermal Sediment.</title>
        <authorList>
            <person name="Zhou Z."/>
            <person name="Liu Y."/>
            <person name="Xu W."/>
            <person name="Pan J."/>
            <person name="Luo Z.H."/>
            <person name="Li M."/>
        </authorList>
    </citation>
    <scope>NUCLEOTIDE SEQUENCE [LARGE SCALE GENOMIC DNA]</scope>
    <source>
        <strain evidence="2">SpSt-579</strain>
    </source>
</reference>
<sequence length="212" mass="22667">MKKNILVAVSSFVLGAALFIGLSGTLAANTNSNGVGLGNCQGPKMNQENREALDTAFQNNDYNTWKSIVGDNAITEKINESNFARFAEAHRIMNQAREQAQAIFDELGVKKGFGQGGKMMGGGKGPMMNEEQRTAVDAAINNGDYAAWKTAIGDSLMENGITESNFARFAEAHKLMQAGKADEAKAIFDELGIKRGNGVGKGRMGGNNQKNQ</sequence>
<organism evidence="2">
    <name type="scientific">candidate division CPR3 bacterium</name>
    <dbReference type="NCBI Taxonomy" id="2268181"/>
    <lineage>
        <taxon>Bacteria</taxon>
        <taxon>Bacteria division CPR3</taxon>
    </lineage>
</organism>
<feature type="signal peptide" evidence="1">
    <location>
        <begin position="1"/>
        <end position="28"/>
    </location>
</feature>
<dbReference type="AlphaFoldDB" id="A0A7C4M0L2"/>
<comment type="caution">
    <text evidence="2">The sequence shown here is derived from an EMBL/GenBank/DDBJ whole genome shotgun (WGS) entry which is preliminary data.</text>
</comment>
<evidence type="ECO:0000313" key="2">
    <source>
        <dbReference type="EMBL" id="HGT70848.1"/>
    </source>
</evidence>
<proteinExistence type="predicted"/>
<accession>A0A7C4M0L2</accession>
<protein>
    <submittedName>
        <fullName evidence="2">Uncharacterized protein</fullName>
    </submittedName>
</protein>
<name>A0A7C4M0L2_UNCC3</name>
<gene>
    <name evidence="2" type="ORF">ENT43_01130</name>
</gene>
<feature type="chain" id="PRO_5028153618" evidence="1">
    <location>
        <begin position="29"/>
        <end position="212"/>
    </location>
</feature>